<evidence type="ECO:0000256" key="1">
    <source>
        <dbReference type="SAM" id="SignalP"/>
    </source>
</evidence>
<keyword evidence="1" id="KW-0732">Signal</keyword>
<gene>
    <name evidence="2" type="ORF">SAMN04489858_11412</name>
</gene>
<feature type="signal peptide" evidence="1">
    <location>
        <begin position="1"/>
        <end position="25"/>
    </location>
</feature>
<dbReference type="STRING" id="364199.SAMN04489858_11412"/>
<organism evidence="2 3">
    <name type="scientific">Paracoccus homiensis</name>
    <dbReference type="NCBI Taxonomy" id="364199"/>
    <lineage>
        <taxon>Bacteria</taxon>
        <taxon>Pseudomonadati</taxon>
        <taxon>Pseudomonadota</taxon>
        <taxon>Alphaproteobacteria</taxon>
        <taxon>Rhodobacterales</taxon>
        <taxon>Paracoccaceae</taxon>
        <taxon>Paracoccus</taxon>
    </lineage>
</organism>
<keyword evidence="3" id="KW-1185">Reference proteome</keyword>
<dbReference type="RefSeq" id="WP_139206552.1">
    <property type="nucleotide sequence ID" value="NZ_FOHO01000014.1"/>
</dbReference>
<dbReference type="AlphaFoldDB" id="A0A1I0I2I3"/>
<evidence type="ECO:0000313" key="3">
    <source>
        <dbReference type="Proteomes" id="UP000199180"/>
    </source>
</evidence>
<name>A0A1I0I2I3_9RHOB</name>
<dbReference type="Proteomes" id="UP000199180">
    <property type="component" value="Unassembled WGS sequence"/>
</dbReference>
<dbReference type="EMBL" id="FOHO01000014">
    <property type="protein sequence ID" value="SET90805.1"/>
    <property type="molecule type" value="Genomic_DNA"/>
</dbReference>
<proteinExistence type="predicted"/>
<feature type="chain" id="PRO_5011548871" evidence="1">
    <location>
        <begin position="26"/>
        <end position="282"/>
    </location>
</feature>
<sequence>MTRFSGAWIGAAAGLALCHSTLAEAQPRADSQRLWQVLQLDALMQVMAAEALAEAETMEQGSFPRGGDGLWLDVVAEIHDPATLESLFREGVSGAVEAVDPQDLGRALDFYATALGQRVIGLELSAREVVLDPAAEEDAESDFAFAQASDDPRVDQILRFIESGDLLDLNVAGAMNAALAFSFGYEEAGGYQMPMSEQQLLADVWGQEAQIREDVESWMLSYLFLAYSPLSDADLEAYIRFQASDAGHALSRVLSAGFDRLFTETSHNMGFAFATQMRGREL</sequence>
<reference evidence="2 3" key="1">
    <citation type="submission" date="2016-10" db="EMBL/GenBank/DDBJ databases">
        <authorList>
            <person name="de Groot N.N."/>
        </authorList>
    </citation>
    <scope>NUCLEOTIDE SEQUENCE [LARGE SCALE GENOMIC DNA]</scope>
    <source>
        <strain evidence="2 3">DSM 17862</strain>
    </source>
</reference>
<dbReference type="OrthoDB" id="7841298at2"/>
<protein>
    <submittedName>
        <fullName evidence="2">Uncharacterized protein</fullName>
    </submittedName>
</protein>
<evidence type="ECO:0000313" key="2">
    <source>
        <dbReference type="EMBL" id="SET90805.1"/>
    </source>
</evidence>
<accession>A0A1I0I2I3</accession>